<sequence>MNIIKLHKGDPSYPTALQTHLGDNAPEFITALGNLGILQNKPLALFCSIKCPGSIILQAYDLAQHLRQAGATVISGFHTPMERECLNILLRGSQPIIICPARSIEGMRILGTWRRPIDEGRLLILSPFDQKYRRITAALGEKRNEFVAAIADRIFVAHATPGGKTEQFCRKIISWDKPLLTFSCNENMSLVSIGARYVEIEDILR</sequence>
<evidence type="ECO:0000313" key="2">
    <source>
        <dbReference type="EMBL" id="KKO18888.1"/>
    </source>
</evidence>
<name>A0A0M2US39_9BACT</name>
<dbReference type="Pfam" id="PF02481">
    <property type="entry name" value="DNA_processg_A"/>
    <property type="match status" value="1"/>
</dbReference>
<dbReference type="EMBL" id="LAQJ01000230">
    <property type="protein sequence ID" value="KKO18888.1"/>
    <property type="molecule type" value="Genomic_DNA"/>
</dbReference>
<dbReference type="AlphaFoldDB" id="A0A0M2US39"/>
<dbReference type="GO" id="GO:0009294">
    <property type="term" value="P:DNA-mediated transformation"/>
    <property type="evidence" value="ECO:0007669"/>
    <property type="project" value="InterPro"/>
</dbReference>
<organism evidence="2 3">
    <name type="scientific">Candidatus Brocadia fulgida</name>
    <dbReference type="NCBI Taxonomy" id="380242"/>
    <lineage>
        <taxon>Bacteria</taxon>
        <taxon>Pseudomonadati</taxon>
        <taxon>Planctomycetota</taxon>
        <taxon>Candidatus Brocadiia</taxon>
        <taxon>Candidatus Brocadiales</taxon>
        <taxon>Candidatus Brocadiaceae</taxon>
        <taxon>Candidatus Brocadia</taxon>
    </lineage>
</organism>
<reference evidence="2 3" key="1">
    <citation type="journal article" date="2013" name="BMC Microbiol.">
        <title>Identification of the type II cytochrome c maturation pathway in anammox bacteria by comparative genomics.</title>
        <authorList>
            <person name="Ferousi C."/>
            <person name="Speth D.R."/>
            <person name="Reimann J."/>
            <person name="Op den Camp H.J."/>
            <person name="Allen J.W."/>
            <person name="Keltjens J.T."/>
            <person name="Jetten M.S."/>
        </authorList>
    </citation>
    <scope>NUCLEOTIDE SEQUENCE [LARGE SCALE GENOMIC DNA]</scope>
    <source>
        <strain evidence="2">RU1</strain>
    </source>
</reference>
<protein>
    <recommendedName>
        <fullName evidence="1">Smf/DprA SLOG domain-containing protein</fullName>
    </recommendedName>
</protein>
<proteinExistence type="predicted"/>
<evidence type="ECO:0000259" key="1">
    <source>
        <dbReference type="Pfam" id="PF02481"/>
    </source>
</evidence>
<gene>
    <name evidence="2" type="ORF">BROFUL_02403</name>
</gene>
<dbReference type="Gene3D" id="3.40.50.450">
    <property type="match status" value="1"/>
</dbReference>
<evidence type="ECO:0000313" key="3">
    <source>
        <dbReference type="Proteomes" id="UP000034954"/>
    </source>
</evidence>
<dbReference type="Proteomes" id="UP000034954">
    <property type="component" value="Unassembled WGS sequence"/>
</dbReference>
<keyword evidence="3" id="KW-1185">Reference proteome</keyword>
<comment type="caution">
    <text evidence="2">The sequence shown here is derived from an EMBL/GenBank/DDBJ whole genome shotgun (WGS) entry which is preliminary data.</text>
</comment>
<feature type="domain" description="Smf/DprA SLOG" evidence="1">
    <location>
        <begin position="8"/>
        <end position="160"/>
    </location>
</feature>
<accession>A0A0M2US39</accession>
<dbReference type="InterPro" id="IPR057666">
    <property type="entry name" value="DrpA_SLOG"/>
</dbReference>